<reference evidence="2 4" key="1">
    <citation type="submission" date="2015-10" db="EMBL/GenBank/DDBJ databases">
        <title>The cercosporin biosynthetic gene cluster was horizontally transferred to several fungal lineages and shown to be expanded in Cercospora beticola based on microsynteny with recipient genomes.</title>
        <authorList>
            <person name="De Jonge R."/>
            <person name="Ebert M.K."/>
            <person name="Suttle J.C."/>
            <person name="Jurick Ii W.M."/>
            <person name="Secor G.A."/>
            <person name="Thomma B.P."/>
            <person name="Van De Peer Y."/>
            <person name="Bolton M.D."/>
        </authorList>
    </citation>
    <scope>NUCLEOTIDE SEQUENCE [LARGE SCALE GENOMIC DNA]</scope>
    <source>
        <strain evidence="2 4">09-40</strain>
    </source>
</reference>
<feature type="signal peptide" evidence="1">
    <location>
        <begin position="1"/>
        <end position="18"/>
    </location>
</feature>
<name>A0A2G5H8D2_CERBT</name>
<evidence type="ECO:0000313" key="4">
    <source>
        <dbReference type="Proteomes" id="UP000230605"/>
    </source>
</evidence>
<evidence type="ECO:0000313" key="3">
    <source>
        <dbReference type="EMBL" id="WPB03517.1"/>
    </source>
</evidence>
<keyword evidence="5" id="KW-1185">Reference proteome</keyword>
<sequence>MVAFKLLSLTALALGATAQVSFDASENSAQVVGLLQECDHATVASGEIAGRYRAGVDADYEALASANADLLAAWEAIGVAASSSGGFYTDAGAQAILEFITNKLGPNTLAADQIYVKKRAEYIKGPRPFIDYIGPGLIKLKVAVADAAAAVQQRTRAKDLTPLTLALLNIAQDYSNAQEVQQFGPRTPIYKGQCGCSSRPQGNGCYVPNKKGNCSLLNPLACFFL</sequence>
<organism evidence="2 4">
    <name type="scientific">Cercospora beticola</name>
    <name type="common">Sugarbeet leaf spot fungus</name>
    <dbReference type="NCBI Taxonomy" id="122368"/>
    <lineage>
        <taxon>Eukaryota</taxon>
        <taxon>Fungi</taxon>
        <taxon>Dikarya</taxon>
        <taxon>Ascomycota</taxon>
        <taxon>Pezizomycotina</taxon>
        <taxon>Dothideomycetes</taxon>
        <taxon>Dothideomycetidae</taxon>
        <taxon>Mycosphaerellales</taxon>
        <taxon>Mycosphaerellaceae</taxon>
        <taxon>Cercospora</taxon>
    </lineage>
</organism>
<dbReference type="EMBL" id="CP134188">
    <property type="protein sequence ID" value="WPB03517.1"/>
    <property type="molecule type" value="Genomic_DNA"/>
</dbReference>
<feature type="chain" id="PRO_5013902201" evidence="1">
    <location>
        <begin position="19"/>
        <end position="225"/>
    </location>
</feature>
<proteinExistence type="predicted"/>
<protein>
    <submittedName>
        <fullName evidence="2">Uncharacterized protein</fullName>
    </submittedName>
</protein>
<dbReference type="EMBL" id="LKMD01000108">
    <property type="protein sequence ID" value="PIA88794.1"/>
    <property type="molecule type" value="Genomic_DNA"/>
</dbReference>
<gene>
    <name evidence="2" type="ORF">CB0940_07557</name>
    <name evidence="3" type="ORF">RHO25_008157</name>
</gene>
<dbReference type="Proteomes" id="UP000230605">
    <property type="component" value="Chromosome 5"/>
</dbReference>
<accession>A0A2G5H8D2</accession>
<evidence type="ECO:0000256" key="1">
    <source>
        <dbReference type="SAM" id="SignalP"/>
    </source>
</evidence>
<reference evidence="3 5" key="2">
    <citation type="submission" date="2023-09" db="EMBL/GenBank/DDBJ databases">
        <title>Complete-Gapless Cercospora beticola genome.</title>
        <authorList>
            <person name="Wyatt N.A."/>
            <person name="Spanner R.E."/>
            <person name="Bolton M.D."/>
        </authorList>
    </citation>
    <scope>NUCLEOTIDE SEQUENCE [LARGE SCALE GENOMIC DNA]</scope>
    <source>
        <strain evidence="3">Cb09-40</strain>
    </source>
</reference>
<dbReference type="Proteomes" id="UP001302367">
    <property type="component" value="Chromosome 5"/>
</dbReference>
<evidence type="ECO:0000313" key="2">
    <source>
        <dbReference type="EMBL" id="PIA88794.1"/>
    </source>
</evidence>
<evidence type="ECO:0000313" key="5">
    <source>
        <dbReference type="Proteomes" id="UP001302367"/>
    </source>
</evidence>
<dbReference type="AlphaFoldDB" id="A0A2G5H8D2"/>
<dbReference type="OrthoDB" id="3642362at2759"/>
<keyword evidence="1" id="KW-0732">Signal</keyword>